<comment type="similarity">
    <text evidence="1 7">Belongs to the peptidase S24 family.</text>
</comment>
<comment type="caution">
    <text evidence="9">The sequence shown here is derived from an EMBL/GenBank/DDBJ whole genome shotgun (WGS) entry which is preliminary data.</text>
</comment>
<keyword evidence="6" id="KW-0742">SOS response</keyword>
<dbReference type="SUPFAM" id="SSF51306">
    <property type="entry name" value="LexA/Signal peptidase"/>
    <property type="match status" value="1"/>
</dbReference>
<dbReference type="RefSeq" id="WP_394608824.1">
    <property type="nucleotide sequence ID" value="NZ_JBIHSJ010000002.1"/>
</dbReference>
<dbReference type="NCBIfam" id="NF007621">
    <property type="entry name" value="PRK10276.1"/>
    <property type="match status" value="1"/>
</dbReference>
<dbReference type="InterPro" id="IPR006197">
    <property type="entry name" value="Peptidase_S24_LexA"/>
</dbReference>
<organism evidence="9 10">
    <name type="scientific">Vibrio rumoiensis</name>
    <dbReference type="NCBI Taxonomy" id="76258"/>
    <lineage>
        <taxon>Bacteria</taxon>
        <taxon>Pseudomonadati</taxon>
        <taxon>Pseudomonadota</taxon>
        <taxon>Gammaproteobacteria</taxon>
        <taxon>Vibrionales</taxon>
        <taxon>Vibrionaceae</taxon>
        <taxon>Vibrio</taxon>
    </lineage>
</organism>
<keyword evidence="3 7" id="KW-0378">Hydrolase</keyword>
<dbReference type="InterPro" id="IPR036286">
    <property type="entry name" value="LexA/Signal_pep-like_sf"/>
</dbReference>
<dbReference type="Pfam" id="PF00717">
    <property type="entry name" value="Peptidase_S24"/>
    <property type="match status" value="1"/>
</dbReference>
<dbReference type="Proteomes" id="UP001607151">
    <property type="component" value="Unassembled WGS sequence"/>
</dbReference>
<dbReference type="EMBL" id="JBIHSN010000004">
    <property type="protein sequence ID" value="MFH0267290.1"/>
    <property type="molecule type" value="Genomic_DNA"/>
</dbReference>
<gene>
    <name evidence="9" type="ORF">ACGRQ9_17740</name>
</gene>
<keyword evidence="4 7" id="KW-0068">Autocatalytic cleavage</keyword>
<feature type="domain" description="Peptidase S24/S26A/S26B/S26C" evidence="8">
    <location>
        <begin position="8"/>
        <end position="120"/>
    </location>
</feature>
<dbReference type="InterPro" id="IPR039418">
    <property type="entry name" value="LexA-like"/>
</dbReference>
<evidence type="ECO:0000256" key="1">
    <source>
        <dbReference type="ARBA" id="ARBA00007484"/>
    </source>
</evidence>
<dbReference type="InterPro" id="IPR015927">
    <property type="entry name" value="Peptidase_S24_S26A/B/C"/>
</dbReference>
<reference evidence="9 10" key="1">
    <citation type="submission" date="2024-10" db="EMBL/GenBank/DDBJ databases">
        <authorList>
            <person name="Yibar A."/>
            <person name="Saticioglu I.B."/>
            <person name="Duman M."/>
            <person name="Ajmi N."/>
            <person name="Gurler F."/>
            <person name="Ay H."/>
            <person name="Onuk E."/>
            <person name="Guler S."/>
            <person name="Romalde J.L."/>
        </authorList>
    </citation>
    <scope>NUCLEOTIDE SEQUENCE [LARGE SCALE GENOMIC DNA]</scope>
    <source>
        <strain evidence="9 10">14-MA-B</strain>
    </source>
</reference>
<evidence type="ECO:0000256" key="3">
    <source>
        <dbReference type="ARBA" id="ARBA00022801"/>
    </source>
</evidence>
<protein>
    <submittedName>
        <fullName evidence="9">LexA family protein</fullName>
    </submittedName>
</protein>
<keyword evidence="5" id="KW-0234">DNA repair</keyword>
<dbReference type="PANTHER" id="PTHR33516">
    <property type="entry name" value="LEXA REPRESSOR"/>
    <property type="match status" value="1"/>
</dbReference>
<evidence type="ECO:0000256" key="4">
    <source>
        <dbReference type="ARBA" id="ARBA00022813"/>
    </source>
</evidence>
<evidence type="ECO:0000256" key="7">
    <source>
        <dbReference type="RuleBase" id="RU003991"/>
    </source>
</evidence>
<evidence type="ECO:0000256" key="5">
    <source>
        <dbReference type="ARBA" id="ARBA00023204"/>
    </source>
</evidence>
<proteinExistence type="inferred from homology"/>
<keyword evidence="2" id="KW-0227">DNA damage</keyword>
<keyword evidence="10" id="KW-1185">Reference proteome</keyword>
<evidence type="ECO:0000313" key="10">
    <source>
        <dbReference type="Proteomes" id="UP001607151"/>
    </source>
</evidence>
<evidence type="ECO:0000313" key="9">
    <source>
        <dbReference type="EMBL" id="MFH0267290.1"/>
    </source>
</evidence>
<dbReference type="PANTHER" id="PTHR33516:SF2">
    <property type="entry name" value="LEXA REPRESSOR-RELATED"/>
    <property type="match status" value="1"/>
</dbReference>
<dbReference type="PRINTS" id="PR00726">
    <property type="entry name" value="LEXASERPTASE"/>
</dbReference>
<name>A0ABW7J041_9VIBR</name>
<accession>A0ABW7J041</accession>
<dbReference type="InterPro" id="IPR050077">
    <property type="entry name" value="LexA_repressor"/>
</dbReference>
<dbReference type="CDD" id="cd06529">
    <property type="entry name" value="S24_LexA-like"/>
    <property type="match status" value="1"/>
</dbReference>
<evidence type="ECO:0000259" key="8">
    <source>
        <dbReference type="Pfam" id="PF00717"/>
    </source>
</evidence>
<evidence type="ECO:0000256" key="6">
    <source>
        <dbReference type="ARBA" id="ARBA00023236"/>
    </source>
</evidence>
<evidence type="ECO:0000256" key="2">
    <source>
        <dbReference type="ARBA" id="ARBA00022763"/>
    </source>
</evidence>
<sequence length="132" mass="14406">MKVTPISVSAGITGFESPASEYSQLGLDLDALLIKHPHATFFSRVSGESMRDDGIFDDDILIVDRAVNVVNNSIIVANFNGEFVCKRINTQRGLLLSSNDDYAPISINDLDSFSVEGVVICSLRCHIPVSWC</sequence>
<dbReference type="Gene3D" id="2.10.109.10">
    <property type="entry name" value="Umud Fragment, subunit A"/>
    <property type="match status" value="1"/>
</dbReference>